<sequence length="38" mass="4454">MTTANKLNTTNFHTFFYKLMISKISYTLLNMPLNINIT</sequence>
<proteinExistence type="predicted"/>
<dbReference type="Proteomes" id="UP000095283">
    <property type="component" value="Unplaced"/>
</dbReference>
<protein>
    <submittedName>
        <fullName evidence="2">Uncharacterized protein</fullName>
    </submittedName>
</protein>
<evidence type="ECO:0000313" key="2">
    <source>
        <dbReference type="WBParaSite" id="Hba_11114"/>
    </source>
</evidence>
<organism evidence="1 2">
    <name type="scientific">Heterorhabditis bacteriophora</name>
    <name type="common">Entomopathogenic nematode worm</name>
    <dbReference type="NCBI Taxonomy" id="37862"/>
    <lineage>
        <taxon>Eukaryota</taxon>
        <taxon>Metazoa</taxon>
        <taxon>Ecdysozoa</taxon>
        <taxon>Nematoda</taxon>
        <taxon>Chromadorea</taxon>
        <taxon>Rhabditida</taxon>
        <taxon>Rhabditina</taxon>
        <taxon>Rhabditomorpha</taxon>
        <taxon>Strongyloidea</taxon>
        <taxon>Heterorhabditidae</taxon>
        <taxon>Heterorhabditis</taxon>
    </lineage>
</organism>
<accession>A0A1I7X147</accession>
<reference evidence="2" key="1">
    <citation type="submission" date="2016-11" db="UniProtKB">
        <authorList>
            <consortium name="WormBaseParasite"/>
        </authorList>
    </citation>
    <scope>IDENTIFICATION</scope>
</reference>
<keyword evidence="1" id="KW-1185">Reference proteome</keyword>
<evidence type="ECO:0000313" key="1">
    <source>
        <dbReference type="Proteomes" id="UP000095283"/>
    </source>
</evidence>
<name>A0A1I7X147_HETBA</name>
<dbReference type="WBParaSite" id="Hba_11114">
    <property type="protein sequence ID" value="Hba_11114"/>
    <property type="gene ID" value="Hba_11114"/>
</dbReference>
<dbReference type="AlphaFoldDB" id="A0A1I7X147"/>